<reference evidence="7" key="1">
    <citation type="journal article" date="2013" name="Genome Announc.">
        <title>Draft Genome Sequence of the Dimorphic Prosthecate Bacterium Brevundimonas abyssalis TAR-001T.</title>
        <authorList>
            <person name="Tsubouchi T."/>
            <person name="Nishi S."/>
            <person name="Usui K."/>
            <person name="Shimane Y."/>
            <person name="Takaki Y."/>
            <person name="Maruyama T."/>
            <person name="Hatada Y."/>
        </authorList>
    </citation>
    <scope>NUCLEOTIDE SEQUENCE [LARGE SCALE GENOMIC DNA]</scope>
    <source>
        <strain evidence="7">TAR-001</strain>
    </source>
</reference>
<evidence type="ECO:0000313" key="6">
    <source>
        <dbReference type="EMBL" id="GAD59420.1"/>
    </source>
</evidence>
<dbReference type="Proteomes" id="UP000016569">
    <property type="component" value="Unassembled WGS sequence"/>
</dbReference>
<evidence type="ECO:0000313" key="7">
    <source>
        <dbReference type="Proteomes" id="UP000016569"/>
    </source>
</evidence>
<feature type="binding site" evidence="5">
    <location>
        <position position="59"/>
    </location>
    <ligand>
        <name>substrate</name>
    </ligand>
</feature>
<dbReference type="AlphaFoldDB" id="A0A8E0NBP7"/>
<comment type="similarity">
    <text evidence="5">Belongs to the PPase family.</text>
</comment>
<evidence type="ECO:0000256" key="1">
    <source>
        <dbReference type="ARBA" id="ARBA00001946"/>
    </source>
</evidence>
<feature type="binding site" evidence="5">
    <location>
        <position position="100"/>
    </location>
    <ligand>
        <name>Mg(2+)</name>
        <dbReference type="ChEBI" id="CHEBI:18420"/>
        <label>2</label>
    </ligand>
</feature>
<feature type="binding site" evidence="5">
    <location>
        <position position="100"/>
    </location>
    <ligand>
        <name>Mg(2+)</name>
        <dbReference type="ChEBI" id="CHEBI:18420"/>
        <label>1</label>
    </ligand>
</feature>
<comment type="catalytic activity">
    <reaction evidence="5">
        <text>diphosphate + H2O = 2 phosphate + H(+)</text>
        <dbReference type="Rhea" id="RHEA:24576"/>
        <dbReference type="ChEBI" id="CHEBI:15377"/>
        <dbReference type="ChEBI" id="CHEBI:15378"/>
        <dbReference type="ChEBI" id="CHEBI:33019"/>
        <dbReference type="ChEBI" id="CHEBI:43474"/>
        <dbReference type="EC" id="3.6.1.1"/>
    </reaction>
</comment>
<keyword evidence="3 5" id="KW-0378">Hydrolase</keyword>
<comment type="caution">
    <text evidence="6">The sequence shown here is derived from an EMBL/GenBank/DDBJ whole genome shotgun (WGS) entry which is preliminary data.</text>
</comment>
<name>A0A8E0NBP7_9CAUL</name>
<feature type="binding site" evidence="5">
    <location>
        <position position="171"/>
    </location>
    <ligand>
        <name>substrate</name>
    </ligand>
</feature>
<evidence type="ECO:0000256" key="3">
    <source>
        <dbReference type="ARBA" id="ARBA00022801"/>
    </source>
</evidence>
<dbReference type="EC" id="3.6.1.1" evidence="5"/>
<dbReference type="InterPro" id="IPR036649">
    <property type="entry name" value="Pyrophosphatase_sf"/>
</dbReference>
<organism evidence="6 7">
    <name type="scientific">Brevundimonas abyssalis TAR-001</name>
    <dbReference type="NCBI Taxonomy" id="1391729"/>
    <lineage>
        <taxon>Bacteria</taxon>
        <taxon>Pseudomonadati</taxon>
        <taxon>Pseudomonadota</taxon>
        <taxon>Alphaproteobacteria</taxon>
        <taxon>Caulobacterales</taxon>
        <taxon>Caulobacteraceae</taxon>
        <taxon>Brevundimonas</taxon>
    </lineage>
</organism>
<feature type="binding site" evidence="5">
    <location>
        <position position="73"/>
    </location>
    <ligand>
        <name>substrate</name>
    </ligand>
</feature>
<sequence length="208" mass="22910">MIVTLAARTAGAYHAALPEFRLKHTKETAMKLDAVPVGPNPPWDINVVIEIPQGGLPVKYEMDKASGALFVDRFLHTAMYYPGNYGFVPHTLSDDGDPCDVLVINPTPVVPGCVIRARPIGALMMTDEAGGDEKILAVPVDKLNPFYSDVASYRQLPAILIEQIEHFFTRYKDLEKGKTVKVHRWADASEAAELIRQGMDAHKAKQEG</sequence>
<accession>A0A8E0NBP7</accession>
<dbReference type="GO" id="GO:0006796">
    <property type="term" value="P:phosphate-containing compound metabolic process"/>
    <property type="evidence" value="ECO:0007669"/>
    <property type="project" value="InterPro"/>
</dbReference>
<gene>
    <name evidence="5" type="primary">ppa</name>
    <name evidence="6" type="ORF">MBEBAB_1670</name>
</gene>
<dbReference type="InterPro" id="IPR008162">
    <property type="entry name" value="Pyrophosphatase"/>
</dbReference>
<dbReference type="SUPFAM" id="SSF50324">
    <property type="entry name" value="Inorganic pyrophosphatase"/>
    <property type="match status" value="1"/>
</dbReference>
<dbReference type="HAMAP" id="MF_00209">
    <property type="entry name" value="Inorganic_PPase"/>
    <property type="match status" value="1"/>
</dbReference>
<evidence type="ECO:0000256" key="4">
    <source>
        <dbReference type="ARBA" id="ARBA00022842"/>
    </source>
</evidence>
<dbReference type="GO" id="GO:0004427">
    <property type="term" value="F:inorganic diphosphate phosphatase activity"/>
    <property type="evidence" value="ECO:0007669"/>
    <property type="project" value="UniProtKB-UniRule"/>
</dbReference>
<dbReference type="PANTHER" id="PTHR10286">
    <property type="entry name" value="INORGANIC PYROPHOSPHATASE"/>
    <property type="match status" value="1"/>
</dbReference>
<comment type="subunit">
    <text evidence="5">Homohexamer.</text>
</comment>
<dbReference type="NCBIfam" id="NF002317">
    <property type="entry name" value="PRK01250.1"/>
    <property type="match status" value="1"/>
</dbReference>
<keyword evidence="7" id="KW-1185">Reference proteome</keyword>
<evidence type="ECO:0000256" key="2">
    <source>
        <dbReference type="ARBA" id="ARBA00022723"/>
    </source>
</evidence>
<protein>
    <recommendedName>
        <fullName evidence="5">Inorganic pyrophosphatase</fullName>
        <ecNumber evidence="5">3.6.1.1</ecNumber>
    </recommendedName>
    <alternativeName>
        <fullName evidence="5">Pyrophosphate phospho-hydrolase</fullName>
        <shortName evidence="5">PPase</shortName>
    </alternativeName>
</protein>
<keyword evidence="2 5" id="KW-0479">Metal-binding</keyword>
<dbReference type="Gene3D" id="3.90.80.10">
    <property type="entry name" value="Inorganic pyrophosphatase"/>
    <property type="match status" value="1"/>
</dbReference>
<comment type="function">
    <text evidence="5">Catalyzes the hydrolysis of inorganic pyrophosphate (PPi) forming two phosphate ions.</text>
</comment>
<dbReference type="EMBL" id="BATC01000026">
    <property type="protein sequence ID" value="GAD59420.1"/>
    <property type="molecule type" value="Genomic_DNA"/>
</dbReference>
<comment type="cofactor">
    <cofactor evidence="1 5">
        <name>Mg(2+)</name>
        <dbReference type="ChEBI" id="CHEBI:18420"/>
    </cofactor>
</comment>
<comment type="subcellular location">
    <subcellularLocation>
        <location evidence="5">Cytoplasm</location>
    </subcellularLocation>
</comment>
<dbReference type="CDD" id="cd00412">
    <property type="entry name" value="pyrophosphatase"/>
    <property type="match status" value="1"/>
</dbReference>
<dbReference type="GO" id="GO:0005737">
    <property type="term" value="C:cytoplasm"/>
    <property type="evidence" value="ECO:0007669"/>
    <property type="project" value="UniProtKB-SubCell"/>
</dbReference>
<dbReference type="Pfam" id="PF00719">
    <property type="entry name" value="Pyrophosphatase"/>
    <property type="match status" value="1"/>
</dbReference>
<feature type="binding site" evidence="5">
    <location>
        <position position="132"/>
    </location>
    <ligand>
        <name>Mg(2+)</name>
        <dbReference type="ChEBI" id="CHEBI:18420"/>
        <label>1</label>
    </ligand>
</feature>
<dbReference type="GO" id="GO:0000287">
    <property type="term" value="F:magnesium ion binding"/>
    <property type="evidence" value="ECO:0007669"/>
    <property type="project" value="UniProtKB-UniRule"/>
</dbReference>
<keyword evidence="5" id="KW-0963">Cytoplasm</keyword>
<evidence type="ECO:0000256" key="5">
    <source>
        <dbReference type="HAMAP-Rule" id="MF_00209"/>
    </source>
</evidence>
<proteinExistence type="inferred from homology"/>
<keyword evidence="4 5" id="KW-0460">Magnesium</keyword>
<feature type="binding site" evidence="5">
    <location>
        <position position="85"/>
    </location>
    <ligand>
        <name>substrate</name>
    </ligand>
</feature>
<feature type="binding site" evidence="5">
    <location>
        <position position="95"/>
    </location>
    <ligand>
        <name>Mg(2+)</name>
        <dbReference type="ChEBI" id="CHEBI:18420"/>
        <label>1</label>
    </ligand>
</feature>